<evidence type="ECO:0000256" key="3">
    <source>
        <dbReference type="ARBA" id="ARBA00022989"/>
    </source>
</evidence>
<keyword evidence="4 5" id="KW-0472">Membrane</keyword>
<accession>G0URX8</accession>
<comment type="subcellular location">
    <subcellularLocation>
        <location evidence="1">Membrane</location>
        <topology evidence="1">Multi-pass membrane protein</topology>
    </subcellularLocation>
</comment>
<dbReference type="VEuPathDB" id="TriTrypDB:TcIL3000_8_3590"/>
<dbReference type="EMBL" id="HE575321">
    <property type="protein sequence ID" value="CCC92140.1"/>
    <property type="molecule type" value="Genomic_DNA"/>
</dbReference>
<protein>
    <recommendedName>
        <fullName evidence="7">COPI associated protein</fullName>
    </recommendedName>
</protein>
<proteinExistence type="predicted"/>
<name>G0URX8_TRYCI</name>
<gene>
    <name evidence="6" type="ORF">TCIL3000_8_3590</name>
</gene>
<feature type="transmembrane region" description="Helical" evidence="5">
    <location>
        <begin position="15"/>
        <end position="37"/>
    </location>
</feature>
<reference evidence="6" key="1">
    <citation type="journal article" date="2012" name="Proc. Natl. Acad. Sci. U.S.A.">
        <title>Antigenic diversity is generated by distinct evolutionary mechanisms in African trypanosome species.</title>
        <authorList>
            <person name="Jackson A.P."/>
            <person name="Berry A."/>
            <person name="Aslett M."/>
            <person name="Allison H.C."/>
            <person name="Burton P."/>
            <person name="Vavrova-Anderson J."/>
            <person name="Brown R."/>
            <person name="Browne H."/>
            <person name="Corton N."/>
            <person name="Hauser H."/>
            <person name="Gamble J."/>
            <person name="Gilderthorp R."/>
            <person name="Marcello L."/>
            <person name="McQuillan J."/>
            <person name="Otto T.D."/>
            <person name="Quail M.A."/>
            <person name="Sanders M.J."/>
            <person name="van Tonder A."/>
            <person name="Ginger M.L."/>
            <person name="Field M.C."/>
            <person name="Barry J.D."/>
            <person name="Hertz-Fowler C."/>
            <person name="Berriman M."/>
        </authorList>
    </citation>
    <scope>NUCLEOTIDE SEQUENCE</scope>
    <source>
        <strain evidence="6">IL3000</strain>
    </source>
</reference>
<feature type="transmembrane region" description="Helical" evidence="5">
    <location>
        <begin position="106"/>
        <end position="126"/>
    </location>
</feature>
<evidence type="ECO:0008006" key="7">
    <source>
        <dbReference type="Google" id="ProtNLM"/>
    </source>
</evidence>
<sequence length="127" mass="13989">MSEQHQVARASKFEIFLTVCGVLGSMASGTMSLYKVMWYTVDSVDAARMYIALIYITFLTVISPSAELGLMESTDMFRFINLHVGRGFLYLLIGSLLLGPEVAPCVVGALMIVLCVLNIVAQVLYLR</sequence>
<dbReference type="InterPro" id="IPR013714">
    <property type="entry name" value="Golgi_TVP15"/>
</dbReference>
<organism evidence="6">
    <name type="scientific">Trypanosoma congolense (strain IL3000)</name>
    <dbReference type="NCBI Taxonomy" id="1068625"/>
    <lineage>
        <taxon>Eukaryota</taxon>
        <taxon>Discoba</taxon>
        <taxon>Euglenozoa</taxon>
        <taxon>Kinetoplastea</taxon>
        <taxon>Metakinetoplastina</taxon>
        <taxon>Trypanosomatida</taxon>
        <taxon>Trypanosomatidae</taxon>
        <taxon>Trypanosoma</taxon>
        <taxon>Nannomonas</taxon>
    </lineage>
</organism>
<evidence type="ECO:0000313" key="6">
    <source>
        <dbReference type="EMBL" id="CCC92140.1"/>
    </source>
</evidence>
<evidence type="ECO:0000256" key="1">
    <source>
        <dbReference type="ARBA" id="ARBA00004141"/>
    </source>
</evidence>
<feature type="transmembrane region" description="Helical" evidence="5">
    <location>
        <begin position="82"/>
        <end position="100"/>
    </location>
</feature>
<evidence type="ECO:0000256" key="2">
    <source>
        <dbReference type="ARBA" id="ARBA00022692"/>
    </source>
</evidence>
<dbReference type="GO" id="GO:0016020">
    <property type="term" value="C:membrane"/>
    <property type="evidence" value="ECO:0007669"/>
    <property type="project" value="UniProtKB-SubCell"/>
</dbReference>
<dbReference type="PANTHER" id="PTHR28128:SF1">
    <property type="entry name" value="GOLGI APPARATUS MEMBRANE PROTEIN TVP15"/>
    <property type="match status" value="1"/>
</dbReference>
<evidence type="ECO:0000256" key="4">
    <source>
        <dbReference type="ARBA" id="ARBA00023136"/>
    </source>
</evidence>
<feature type="transmembrane region" description="Helical" evidence="5">
    <location>
        <begin position="49"/>
        <end position="70"/>
    </location>
</feature>
<evidence type="ECO:0000256" key="5">
    <source>
        <dbReference type="SAM" id="Phobius"/>
    </source>
</evidence>
<dbReference type="PANTHER" id="PTHR28128">
    <property type="entry name" value="GOLGI APPARATUS MEMBRANE PROTEIN TVP15"/>
    <property type="match status" value="1"/>
</dbReference>
<keyword evidence="2 5" id="KW-0812">Transmembrane</keyword>
<keyword evidence="3 5" id="KW-1133">Transmembrane helix</keyword>
<dbReference type="AlphaFoldDB" id="G0URX8"/>